<comment type="caution">
    <text evidence="2">The sequence shown here is derived from an EMBL/GenBank/DDBJ whole genome shotgun (WGS) entry which is preliminary data.</text>
</comment>
<evidence type="ECO:0000313" key="2">
    <source>
        <dbReference type="EMBL" id="MBJ7637853.1"/>
    </source>
</evidence>
<dbReference type="AlphaFoldDB" id="A0A1K0G3X9"/>
<dbReference type="RefSeq" id="WP_003610441.1">
    <property type="nucleotide sequence ID" value="NZ_ALXH01000029.1"/>
</dbReference>
<reference evidence="2" key="1">
    <citation type="submission" date="2020-02" db="EMBL/GenBank/DDBJ databases">
        <authorList>
            <person name="Fontana A."/>
            <person name="Patrone V."/>
            <person name="Morelli L."/>
        </authorList>
    </citation>
    <scope>NUCLEOTIDE SEQUENCE</scope>
    <source>
        <strain evidence="1">CCUG 30943</strain>
        <strain evidence="2">CCUG 43002</strain>
    </source>
</reference>
<organism evidence="2 3">
    <name type="scientific">Weissella confusa</name>
    <name type="common">Lactobacillus confusus</name>
    <dbReference type="NCBI Taxonomy" id="1583"/>
    <lineage>
        <taxon>Bacteria</taxon>
        <taxon>Bacillati</taxon>
        <taxon>Bacillota</taxon>
        <taxon>Bacilli</taxon>
        <taxon>Lactobacillales</taxon>
        <taxon>Lactobacillaceae</taxon>
        <taxon>Weissella</taxon>
    </lineage>
</organism>
<proteinExistence type="predicted"/>
<dbReference type="EMBL" id="JAAOCX010000001">
    <property type="protein sequence ID" value="MBJ7631739.1"/>
    <property type="molecule type" value="Genomic_DNA"/>
</dbReference>
<dbReference type="Proteomes" id="UP000808038">
    <property type="component" value="Unassembled WGS sequence"/>
</dbReference>
<reference evidence="2 3" key="2">
    <citation type="journal article" date="2021" name="Int. J. Food Microbiol.">
        <title>Safety demonstration of a microbial species for use in the food chain: Weissella confusa.</title>
        <authorList>
            <person name="Bourdichon F."/>
            <person name="Patrone V."/>
            <person name="Fontana A."/>
            <person name="Milani G."/>
            <person name="Morelli L."/>
        </authorList>
    </citation>
    <scope>NUCLEOTIDE SEQUENCE [LARGE SCALE GENOMIC DNA]</scope>
    <source>
        <strain evidence="1">CCUG 30943</strain>
        <strain evidence="2 3">CCUG 43002</strain>
    </source>
</reference>
<protein>
    <submittedName>
        <fullName evidence="2">Uncharacterized protein</fullName>
    </submittedName>
</protein>
<dbReference type="GeneID" id="57978596"/>
<name>A0A1K0G3X9_WEICO</name>
<gene>
    <name evidence="2" type="ORF">HAU20_00230</name>
    <name evidence="1" type="ORF">HAU43_01250</name>
</gene>
<evidence type="ECO:0000313" key="3">
    <source>
        <dbReference type="Proteomes" id="UP000728106"/>
    </source>
</evidence>
<sequence>MQDYELQVGDLAHCDEAKGIDRPFIGKVVRCEGQTYDMEVVYIPDLTHANASLLHTQVQVAKTASAPFANKADVPFM</sequence>
<dbReference type="OrthoDB" id="2146412at2"/>
<evidence type="ECO:0000313" key="1">
    <source>
        <dbReference type="EMBL" id="MBJ7631739.1"/>
    </source>
</evidence>
<accession>A0A1K0G3X9</accession>
<keyword evidence="3" id="KW-1185">Reference proteome</keyword>
<dbReference type="EMBL" id="JAAOCP010000001">
    <property type="protein sequence ID" value="MBJ7637853.1"/>
    <property type="molecule type" value="Genomic_DNA"/>
</dbReference>
<dbReference type="Proteomes" id="UP000728106">
    <property type="component" value="Unassembled WGS sequence"/>
</dbReference>